<evidence type="ECO:0000313" key="2">
    <source>
        <dbReference type="Proteomes" id="UP001223586"/>
    </source>
</evidence>
<dbReference type="SUPFAM" id="SSF53474">
    <property type="entry name" value="alpha/beta-Hydrolases"/>
    <property type="match status" value="1"/>
</dbReference>
<reference evidence="1 2" key="1">
    <citation type="submission" date="2023-07" db="EMBL/GenBank/DDBJ databases">
        <title>Genomic Encyclopedia of Type Strains, Phase IV (KMG-IV): sequencing the most valuable type-strain genomes for metagenomic binning, comparative biology and taxonomic classification.</title>
        <authorList>
            <person name="Goeker M."/>
        </authorList>
    </citation>
    <scope>NUCLEOTIDE SEQUENCE [LARGE SCALE GENOMIC DNA]</scope>
    <source>
        <strain evidence="1 2">DSM 23837</strain>
    </source>
</reference>
<gene>
    <name evidence="1" type="ORF">J2S08_000439</name>
</gene>
<proteinExistence type="predicted"/>
<sequence>MAISRGTINEIKFESKELEDIIHIFIYLPATFSTLYKYSLLITQDGKDYFQLGRITRFADELLHNQEIENVIIVGIPYKNVEDRTSKYHPNGEQNEAYIRFLAHELVPYLDQMYPTYQVGNGRALIGDSMAATVSLMTAVKYPHTFGKVIMQSPFVNEKVLAEISQHPEPHLLDIYHVIGNKETEVKTTSGDIKDFLTPNRTLQALIKRKGFPYFYEEFEGDHTWKYWQSDLKRALKKMFS</sequence>
<organism evidence="1 2">
    <name type="scientific">Bacillus chungangensis</name>
    <dbReference type="NCBI Taxonomy" id="587633"/>
    <lineage>
        <taxon>Bacteria</taxon>
        <taxon>Bacillati</taxon>
        <taxon>Bacillota</taxon>
        <taxon>Bacilli</taxon>
        <taxon>Bacillales</taxon>
        <taxon>Bacillaceae</taxon>
        <taxon>Bacillus</taxon>
    </lineage>
</organism>
<dbReference type="InterPro" id="IPR050583">
    <property type="entry name" value="Mycobacterial_A85_antigen"/>
</dbReference>
<dbReference type="Pfam" id="PF00756">
    <property type="entry name" value="Esterase"/>
    <property type="match status" value="1"/>
</dbReference>
<keyword evidence="2" id="KW-1185">Reference proteome</keyword>
<comment type="caution">
    <text evidence="1">The sequence shown here is derived from an EMBL/GenBank/DDBJ whole genome shotgun (WGS) entry which is preliminary data.</text>
</comment>
<dbReference type="Gene3D" id="3.40.50.1820">
    <property type="entry name" value="alpha/beta hydrolase"/>
    <property type="match status" value="1"/>
</dbReference>
<protein>
    <submittedName>
        <fullName evidence="1">Enterochelin esterase-like enzyme</fullName>
    </submittedName>
</protein>
<dbReference type="InterPro" id="IPR000801">
    <property type="entry name" value="Esterase-like"/>
</dbReference>
<dbReference type="InterPro" id="IPR029058">
    <property type="entry name" value="AB_hydrolase_fold"/>
</dbReference>
<accession>A0ABT9WMW3</accession>
<dbReference type="Proteomes" id="UP001223586">
    <property type="component" value="Unassembled WGS sequence"/>
</dbReference>
<dbReference type="RefSeq" id="WP_307226221.1">
    <property type="nucleotide sequence ID" value="NZ_JAUSTT010000002.1"/>
</dbReference>
<evidence type="ECO:0000313" key="1">
    <source>
        <dbReference type="EMBL" id="MDQ0174606.1"/>
    </source>
</evidence>
<name>A0ABT9WMW3_9BACI</name>
<dbReference type="EMBL" id="JAUSTT010000002">
    <property type="protein sequence ID" value="MDQ0174606.1"/>
    <property type="molecule type" value="Genomic_DNA"/>
</dbReference>
<dbReference type="PANTHER" id="PTHR48098">
    <property type="entry name" value="ENTEROCHELIN ESTERASE-RELATED"/>
    <property type="match status" value="1"/>
</dbReference>
<dbReference type="PANTHER" id="PTHR48098:SF3">
    <property type="entry name" value="IRON(III) ENTEROBACTIN ESTERASE"/>
    <property type="match status" value="1"/>
</dbReference>